<sequence>MVARRRQGRATATVFATGEAGLRHVEVIARLLDSGPARRLPPETWAGAEVQLAAQAAVCTPSELHTWGTRTVPDGLRRAVALRDGGCAFPGCDRPPSWCDVHHVREWQHGGPTALGNHMLCTIHHRLIHHSHWRVRMAEGLPEFVPPSWIDRSRTPRRKPPPLLQPVG</sequence>
<evidence type="ECO:0000259" key="1">
    <source>
        <dbReference type="SMART" id="SM00507"/>
    </source>
</evidence>
<protein>
    <recommendedName>
        <fullName evidence="1">HNH nuclease domain-containing protein</fullName>
    </recommendedName>
</protein>
<evidence type="ECO:0000313" key="2">
    <source>
        <dbReference type="EMBL" id="GAA4692788.1"/>
    </source>
</evidence>
<dbReference type="InterPro" id="IPR003615">
    <property type="entry name" value="HNH_nuc"/>
</dbReference>
<accession>A0ABP8WNI1</accession>
<comment type="caution">
    <text evidence="2">The sequence shown here is derived from an EMBL/GenBank/DDBJ whole genome shotgun (WGS) entry which is preliminary data.</text>
</comment>
<reference evidence="3" key="1">
    <citation type="journal article" date="2019" name="Int. J. Syst. Evol. Microbiol.">
        <title>The Global Catalogue of Microorganisms (GCM) 10K type strain sequencing project: providing services to taxonomists for standard genome sequencing and annotation.</title>
        <authorList>
            <consortium name="The Broad Institute Genomics Platform"/>
            <consortium name="The Broad Institute Genome Sequencing Center for Infectious Disease"/>
            <person name="Wu L."/>
            <person name="Ma J."/>
        </authorList>
    </citation>
    <scope>NUCLEOTIDE SEQUENCE [LARGE SCALE GENOMIC DNA]</scope>
    <source>
        <strain evidence="3">JCM 18055</strain>
    </source>
</reference>
<dbReference type="SMART" id="SM00507">
    <property type="entry name" value="HNHc"/>
    <property type="match status" value="1"/>
</dbReference>
<dbReference type="CDD" id="cd00085">
    <property type="entry name" value="HNHc"/>
    <property type="match status" value="1"/>
</dbReference>
<evidence type="ECO:0000313" key="3">
    <source>
        <dbReference type="Proteomes" id="UP001500325"/>
    </source>
</evidence>
<organism evidence="2 3">
    <name type="scientific">Pseudonocardia yuanmonensis</name>
    <dbReference type="NCBI Taxonomy" id="1095914"/>
    <lineage>
        <taxon>Bacteria</taxon>
        <taxon>Bacillati</taxon>
        <taxon>Actinomycetota</taxon>
        <taxon>Actinomycetes</taxon>
        <taxon>Pseudonocardiales</taxon>
        <taxon>Pseudonocardiaceae</taxon>
        <taxon>Pseudonocardia</taxon>
    </lineage>
</organism>
<proteinExistence type="predicted"/>
<dbReference type="EMBL" id="BAABIC010000010">
    <property type="protein sequence ID" value="GAA4692788.1"/>
    <property type="molecule type" value="Genomic_DNA"/>
</dbReference>
<name>A0ABP8WNI1_9PSEU</name>
<dbReference type="RefSeq" id="WP_425569613.1">
    <property type="nucleotide sequence ID" value="NZ_BAABIC010000010.1"/>
</dbReference>
<dbReference type="Proteomes" id="UP001500325">
    <property type="component" value="Unassembled WGS sequence"/>
</dbReference>
<gene>
    <name evidence="2" type="ORF">GCM10023215_32440</name>
</gene>
<keyword evidence="3" id="KW-1185">Reference proteome</keyword>
<feature type="domain" description="HNH nuclease" evidence="1">
    <location>
        <begin position="75"/>
        <end position="127"/>
    </location>
</feature>